<name>A0A645D5S5_9ZZZZ</name>
<protein>
    <submittedName>
        <fullName evidence="1">Uncharacterized protein</fullName>
    </submittedName>
</protein>
<sequence length="85" mass="9306">MHSRVQQFVIDRSIGDNSIVLLGIPQTSVKTLGLVLHVEATLCAGLLLVHAVCQIEAETIETLGLKANRVVGARCVFRRRSEVRV</sequence>
<accession>A0A645D5S5</accession>
<organism evidence="1">
    <name type="scientific">bioreactor metagenome</name>
    <dbReference type="NCBI Taxonomy" id="1076179"/>
    <lineage>
        <taxon>unclassified sequences</taxon>
        <taxon>metagenomes</taxon>
        <taxon>ecological metagenomes</taxon>
    </lineage>
</organism>
<dbReference type="AlphaFoldDB" id="A0A645D5S5"/>
<evidence type="ECO:0000313" key="1">
    <source>
        <dbReference type="EMBL" id="MPM84428.1"/>
    </source>
</evidence>
<proteinExistence type="predicted"/>
<dbReference type="EMBL" id="VSSQ01032978">
    <property type="protein sequence ID" value="MPM84428.1"/>
    <property type="molecule type" value="Genomic_DNA"/>
</dbReference>
<comment type="caution">
    <text evidence="1">The sequence shown here is derived from an EMBL/GenBank/DDBJ whole genome shotgun (WGS) entry which is preliminary data.</text>
</comment>
<reference evidence="1" key="1">
    <citation type="submission" date="2019-08" db="EMBL/GenBank/DDBJ databases">
        <authorList>
            <person name="Kucharzyk K."/>
            <person name="Murdoch R.W."/>
            <person name="Higgins S."/>
            <person name="Loffler F."/>
        </authorList>
    </citation>
    <scope>NUCLEOTIDE SEQUENCE</scope>
</reference>
<gene>
    <name evidence="1" type="ORF">SDC9_131500</name>
</gene>